<gene>
    <name evidence="1" type="ORF">KC19_VG297600</name>
</gene>
<dbReference type="AlphaFoldDB" id="A0A8T0HWS6"/>
<keyword evidence="2" id="KW-1185">Reference proteome</keyword>
<proteinExistence type="predicted"/>
<protein>
    <submittedName>
        <fullName evidence="1">Uncharacterized protein</fullName>
    </submittedName>
</protein>
<name>A0A8T0HWS6_CERPU</name>
<accession>A0A8T0HWS6</accession>
<dbReference type="EMBL" id="CM026426">
    <property type="protein sequence ID" value="KAG0574858.1"/>
    <property type="molecule type" value="Genomic_DNA"/>
</dbReference>
<comment type="caution">
    <text evidence="1">The sequence shown here is derived from an EMBL/GenBank/DDBJ whole genome shotgun (WGS) entry which is preliminary data.</text>
</comment>
<sequence>MFGVGVFSLPSFCVKSTVPSLAKMLSNSLTFAQSAIVYLNLCDYLGCKGTQVEDSVVEELRLPEACRKKSAPRLW</sequence>
<dbReference type="Proteomes" id="UP000822688">
    <property type="component" value="Chromosome V"/>
</dbReference>
<organism evidence="1 2">
    <name type="scientific">Ceratodon purpureus</name>
    <name type="common">Fire moss</name>
    <name type="synonym">Dicranum purpureum</name>
    <dbReference type="NCBI Taxonomy" id="3225"/>
    <lineage>
        <taxon>Eukaryota</taxon>
        <taxon>Viridiplantae</taxon>
        <taxon>Streptophyta</taxon>
        <taxon>Embryophyta</taxon>
        <taxon>Bryophyta</taxon>
        <taxon>Bryophytina</taxon>
        <taxon>Bryopsida</taxon>
        <taxon>Dicranidae</taxon>
        <taxon>Pseudoditrichales</taxon>
        <taxon>Ditrichaceae</taxon>
        <taxon>Ceratodon</taxon>
    </lineage>
</organism>
<reference evidence="1" key="1">
    <citation type="submission" date="2020-06" db="EMBL/GenBank/DDBJ databases">
        <title>WGS assembly of Ceratodon purpureus strain R40.</title>
        <authorList>
            <person name="Carey S.B."/>
            <person name="Jenkins J."/>
            <person name="Shu S."/>
            <person name="Lovell J.T."/>
            <person name="Sreedasyam A."/>
            <person name="Maumus F."/>
            <person name="Tiley G.P."/>
            <person name="Fernandez-Pozo N."/>
            <person name="Barry K."/>
            <person name="Chen C."/>
            <person name="Wang M."/>
            <person name="Lipzen A."/>
            <person name="Daum C."/>
            <person name="Saski C.A."/>
            <person name="Payton A.C."/>
            <person name="Mcbreen J.C."/>
            <person name="Conrad R.E."/>
            <person name="Kollar L.M."/>
            <person name="Olsson S."/>
            <person name="Huttunen S."/>
            <person name="Landis J.B."/>
            <person name="Wickett N.J."/>
            <person name="Johnson M.G."/>
            <person name="Rensing S.A."/>
            <person name="Grimwood J."/>
            <person name="Schmutz J."/>
            <person name="Mcdaniel S.F."/>
        </authorList>
    </citation>
    <scope>NUCLEOTIDE SEQUENCE</scope>
    <source>
        <strain evidence="1">R40</strain>
    </source>
</reference>
<evidence type="ECO:0000313" key="2">
    <source>
        <dbReference type="Proteomes" id="UP000822688"/>
    </source>
</evidence>
<evidence type="ECO:0000313" key="1">
    <source>
        <dbReference type="EMBL" id="KAG0574858.1"/>
    </source>
</evidence>